<proteinExistence type="predicted"/>
<feature type="transmembrane region" description="Helical" evidence="1">
    <location>
        <begin position="12"/>
        <end position="30"/>
    </location>
</feature>
<sequence length="277" mass="27854">MADDDSLSGTGTPDSSDGFVAILVAAFALLRRRPIAAVPFVLAGCLGGASTVARLESAYPVGVAPFPDDGLVHVSVPVVPVLEPVVEIGPAALLGLKSRFFAFLVGWQLSIALLTAVAFAIAVWTLAREPGGIVPPLSRIGWLFAYTVVVQLGVFAVTAAVAVWARGEFGAVLLVFGFVVVPAGVALFLAPAYIVLEGAGPLTASRCSLAATGGRPVSIAGLLLGLGSLGYVLTGVGQIVPSSSLAVAVGTVVSVGIAGTVHAAVVVAAHRDIDRPS</sequence>
<gene>
    <name evidence="2" type="ORF">D8Y22_03465</name>
</gene>
<name>A0A4S3TPP1_9EURY</name>
<keyword evidence="3" id="KW-1185">Reference proteome</keyword>
<keyword evidence="1" id="KW-0472">Membrane</keyword>
<dbReference type="OrthoDB" id="206380at2157"/>
<comment type="caution">
    <text evidence="2">The sequence shown here is derived from an EMBL/GenBank/DDBJ whole genome shotgun (WGS) entry which is preliminary data.</text>
</comment>
<dbReference type="EMBL" id="RBZW01000011">
    <property type="protein sequence ID" value="THE66339.1"/>
    <property type="molecule type" value="Genomic_DNA"/>
</dbReference>
<evidence type="ECO:0000256" key="1">
    <source>
        <dbReference type="SAM" id="Phobius"/>
    </source>
</evidence>
<dbReference type="Proteomes" id="UP000318864">
    <property type="component" value="Unassembled WGS sequence"/>
</dbReference>
<keyword evidence="1" id="KW-1133">Transmembrane helix</keyword>
<protein>
    <submittedName>
        <fullName evidence="2">Uncharacterized protein</fullName>
    </submittedName>
</protein>
<feature type="transmembrane region" description="Helical" evidence="1">
    <location>
        <begin position="217"/>
        <end position="239"/>
    </location>
</feature>
<feature type="transmembrane region" description="Helical" evidence="1">
    <location>
        <begin position="100"/>
        <end position="127"/>
    </location>
</feature>
<feature type="transmembrane region" description="Helical" evidence="1">
    <location>
        <begin position="171"/>
        <end position="196"/>
    </location>
</feature>
<organism evidence="2 3">
    <name type="scientific">Salinadaptatus halalkaliphilus</name>
    <dbReference type="NCBI Taxonomy" id="2419781"/>
    <lineage>
        <taxon>Archaea</taxon>
        <taxon>Methanobacteriati</taxon>
        <taxon>Methanobacteriota</taxon>
        <taxon>Stenosarchaea group</taxon>
        <taxon>Halobacteria</taxon>
        <taxon>Halobacteriales</taxon>
        <taxon>Natrialbaceae</taxon>
        <taxon>Salinadaptatus</taxon>
    </lineage>
</organism>
<feature type="transmembrane region" description="Helical" evidence="1">
    <location>
        <begin position="37"/>
        <end position="55"/>
    </location>
</feature>
<reference evidence="2 3" key="1">
    <citation type="submission" date="2018-10" db="EMBL/GenBank/DDBJ databases">
        <title>Natronolimnobius sp. XQ-INN 246 isolated from Inner Mongolia Autonomous Region of China.</title>
        <authorList>
            <person name="Xue Q."/>
        </authorList>
    </citation>
    <scope>NUCLEOTIDE SEQUENCE [LARGE SCALE GENOMIC DNA]</scope>
    <source>
        <strain evidence="2 3">XQ-INN 246</strain>
    </source>
</reference>
<feature type="transmembrane region" description="Helical" evidence="1">
    <location>
        <begin position="245"/>
        <end position="269"/>
    </location>
</feature>
<accession>A0A4S3TPP1</accession>
<keyword evidence="1" id="KW-0812">Transmembrane</keyword>
<dbReference type="AlphaFoldDB" id="A0A4S3TPP1"/>
<evidence type="ECO:0000313" key="3">
    <source>
        <dbReference type="Proteomes" id="UP000318864"/>
    </source>
</evidence>
<dbReference type="RefSeq" id="WP_141463321.1">
    <property type="nucleotide sequence ID" value="NZ_RBZW01000011.1"/>
</dbReference>
<feature type="transmembrane region" description="Helical" evidence="1">
    <location>
        <begin position="139"/>
        <end position="165"/>
    </location>
</feature>
<evidence type="ECO:0000313" key="2">
    <source>
        <dbReference type="EMBL" id="THE66339.1"/>
    </source>
</evidence>